<dbReference type="PANTHER" id="PTHR45527:SF1">
    <property type="entry name" value="FATTY ACID SYNTHASE"/>
    <property type="match status" value="1"/>
</dbReference>
<dbReference type="InterPro" id="IPR011004">
    <property type="entry name" value="Trimer_LpxA-like_sf"/>
</dbReference>
<dbReference type="EMBL" id="CAJNOI010000566">
    <property type="protein sequence ID" value="CAF1308685.1"/>
    <property type="molecule type" value="Genomic_DNA"/>
</dbReference>
<dbReference type="SUPFAM" id="SSF56801">
    <property type="entry name" value="Acetyl-CoA synthetase-like"/>
    <property type="match status" value="1"/>
</dbReference>
<feature type="transmembrane region" description="Helical" evidence="1">
    <location>
        <begin position="1407"/>
        <end position="1426"/>
    </location>
</feature>
<dbReference type="InterPro" id="IPR058912">
    <property type="entry name" value="HTH_animal"/>
</dbReference>
<dbReference type="InterPro" id="IPR036736">
    <property type="entry name" value="ACP-like_sf"/>
</dbReference>
<dbReference type="InterPro" id="IPR009081">
    <property type="entry name" value="PP-bd_ACP"/>
</dbReference>
<dbReference type="Pfam" id="PF00550">
    <property type="entry name" value="PP-binding"/>
    <property type="match status" value="1"/>
</dbReference>
<dbReference type="Pfam" id="PF26215">
    <property type="entry name" value="HTH_animal"/>
    <property type="match status" value="2"/>
</dbReference>
<dbReference type="InterPro" id="IPR045851">
    <property type="entry name" value="AMP-bd_C_sf"/>
</dbReference>
<dbReference type="GO" id="GO:0044550">
    <property type="term" value="P:secondary metabolite biosynthetic process"/>
    <property type="evidence" value="ECO:0007669"/>
    <property type="project" value="TreeGrafter"/>
</dbReference>
<organism evidence="3 6">
    <name type="scientific">Adineta steineri</name>
    <dbReference type="NCBI Taxonomy" id="433720"/>
    <lineage>
        <taxon>Eukaryota</taxon>
        <taxon>Metazoa</taxon>
        <taxon>Spiralia</taxon>
        <taxon>Gnathifera</taxon>
        <taxon>Rotifera</taxon>
        <taxon>Eurotatoria</taxon>
        <taxon>Bdelloidea</taxon>
        <taxon>Adinetida</taxon>
        <taxon>Adinetidae</taxon>
        <taxon>Adineta</taxon>
    </lineage>
</organism>
<dbReference type="GO" id="GO:0043041">
    <property type="term" value="P:amino acid activation for nonribosomal peptide biosynthetic process"/>
    <property type="evidence" value="ECO:0007669"/>
    <property type="project" value="TreeGrafter"/>
</dbReference>
<feature type="transmembrane region" description="Helical" evidence="1">
    <location>
        <begin position="1432"/>
        <end position="1451"/>
    </location>
</feature>
<dbReference type="EMBL" id="CAJNOM010000926">
    <property type="protein sequence ID" value="CAF1578915.1"/>
    <property type="molecule type" value="Genomic_DNA"/>
</dbReference>
<comment type="caution">
    <text evidence="3">The sequence shown here is derived from an EMBL/GenBank/DDBJ whole genome shotgun (WGS) entry which is preliminary data.</text>
</comment>
<dbReference type="GO" id="GO:0005737">
    <property type="term" value="C:cytoplasm"/>
    <property type="evidence" value="ECO:0007669"/>
    <property type="project" value="TreeGrafter"/>
</dbReference>
<dbReference type="PANTHER" id="PTHR45527">
    <property type="entry name" value="NONRIBOSOMAL PEPTIDE SYNTHETASE"/>
    <property type="match status" value="1"/>
</dbReference>
<evidence type="ECO:0000259" key="2">
    <source>
        <dbReference type="PROSITE" id="PS50878"/>
    </source>
</evidence>
<feature type="transmembrane region" description="Helical" evidence="1">
    <location>
        <begin position="1612"/>
        <end position="1637"/>
    </location>
</feature>
<feature type="domain" description="Reverse transcriptase" evidence="2">
    <location>
        <begin position="555"/>
        <end position="800"/>
    </location>
</feature>
<keyword evidence="1" id="KW-1133">Transmembrane helix</keyword>
<dbReference type="SUPFAM" id="SSF47336">
    <property type="entry name" value="ACP-like"/>
    <property type="match status" value="1"/>
</dbReference>
<dbReference type="Gene3D" id="1.10.1200.10">
    <property type="entry name" value="ACP-like"/>
    <property type="match status" value="1"/>
</dbReference>
<dbReference type="Gene3D" id="3.30.300.30">
    <property type="match status" value="1"/>
</dbReference>
<dbReference type="OrthoDB" id="416786at2759"/>
<dbReference type="InterPro" id="IPR042099">
    <property type="entry name" value="ANL_N_sf"/>
</dbReference>
<dbReference type="Pfam" id="PF13193">
    <property type="entry name" value="AMP-binding_C"/>
    <property type="match status" value="1"/>
</dbReference>
<sequence>MTTNQSLDKIRIVLEKSKKKDINIEIESIIDVTVNYLDVTIANENGYLRTCVYHKPTAQPYYLTYTSDYLHKYHRNILYTALICAERLYSNIYDFNSERLHIDMSLLLSQYPPKFISNQFLRFFQVNNAMPVFIELNQQVYQRLHQQLLNRVTEEEQILHNGMKDPVTNPAILEKKPWNRSMMYLRYAYEAGPRSDNHSFVIKATPVYDGRIRVDYELQVWKSYYKLATEHKHWAKEVVDRTKKRDEHVNLPFIEKKIDQACTKINDIQIHLATYWLQIPTASAAVAAAVASINTTTNSNKNVSNRTRIKNIEKLLTDYIKENIQRIKKMSAIRLEIRIIKKNYHTTTKRLQMNIFPKLIAKTNFQFKFHESILDRHEIQGRYDTELLKNEITHCKRRTNELTTLQRKIEACFHEHKVNPDHPVVQFISELDLILQNLHSSSTSITTTTSTTTTTTPNLDSNQFKTKRTIYYRSTIKRLQHKFRLTNTILRKTDKSKIFHIGTVEHYQKQSKDYMERTKAYDCIGQIDPLPELIKHTNKYLLDLRLKKWITPKQYEQLCLKQTDDIELAHLYYLPKAHKPSTPLRPIKSGLKHPTIKISKYLDDLLRPLFNQMASKSTITCGFELIKHLQKWTSINLRQDTSLCTIDVVDLYTMIPQVEGVLALEKMLDHQKLKQVDGLTTETIIRLAKFVMQNNYFKYKNDYYHQIRGGAMGSPLTLTIANCYMFFFEQSIIRRINNSYGLYFRYIDDIIILINWPNHHLKKEINRWNTFDENIQLSDNISNCINFLDLHIENKNGQLITKVYHKPSYQPYYLPFNSIHPLHMKANIPFTMLLRAIRYCSTFQDYLDERGKLRMDLLVNKYPIKFIGKHFNRLLLKFSINELLNMYNYNALRQKVINTPYEAKAPINYQKTLFVHFTYCQNMTTFPRHFHTLWNKYFEQSPINEVTPILGTRNVNNLQRQLVQVRHENFSECMNSLIYINTFNKNDTMIQMARCSFDIHVQEILGPLMIGATLIILHPKGTVNFDYLSKVLDEKQVTYMHTVPSLLHSFFTFLQEFNNQHTLKHLRSLCSIGEPFSVKLNSLIINIDIPTCSAWNLYGPAETTIASTFHLVNKIADQDSIPTGLPLPNYQCMITDEFSQSIPINHEGELLVGGVGVFAGYLRRDDLTVKAIVEIDGELFYRTGDLIRMDKNGRMHYRGRKDFQIKLHGQRIELAEIEQCLLQSSISACVVIKWNNDHLIAYVQSSNVNEKQLREHCQSHLPPHMIPSKFIILEKLPLNANGKIDRKLLPVPNFATTAEVDCIDLNSLTPLEEHLLSIFTRSFHTECQNPKVSFAALGGTSLDVIRAIALIRQELYASFEFRCLVANPSVRELARVLQPLIVKREQTNSILMSSQLVDDHNRPTPSLFIETMGILVLMCQWFYPIWWAFQSSHYLTVFAVPIIHLLLYIIFQRLLFRLGEQLYYKGTLYSWHYYRWWFLERLWSINNAYWLQHLVGTPYYNLYLRLCGARISHHAHIYTTRIDTPWLLEVGDFTVINNETMLSSMSYQDQTYELHSIVIGSHCSIDTRCILYHGVNISDHVHIKPMSAVTGHISAVNDYKSSKNNSFSYGQVIYQLICLVCLVLIHGFLLGITYHVYQCCLTFYLPLPISLAIGYLVWMLTSLIVTILLLRFVVGHVLRKKCSFNSYYYLHKIWLRQLIITSFHQAFQLLPGYETFFLVLLRWLGAHVDDDVKLVEIVSVLRFPSNLLKIERSVTIFARVMLAPFEMIDEVDCYFDYISLGSNSNLGNGCTIMPATQLPSNTMIGNLTRVTREINNSARDGVWLGIPARRARIGRDVILPDIDCLSEPHLTTIGNHVRLASDAHIQCHTFEQRLLKLAPVIVQHSSVLESFSIVLPGSILHGKNHLLPFTLVMKNDELPFNTTWSGIPACKGF</sequence>
<evidence type="ECO:0000313" key="4">
    <source>
        <dbReference type="EMBL" id="CAF1578915.1"/>
    </source>
</evidence>
<reference evidence="3" key="1">
    <citation type="submission" date="2021-02" db="EMBL/GenBank/DDBJ databases">
        <authorList>
            <person name="Nowell W R."/>
        </authorList>
    </citation>
    <scope>NUCLEOTIDE SEQUENCE</scope>
</reference>
<dbReference type="Gene3D" id="3.40.50.12780">
    <property type="entry name" value="N-terminal domain of ligase-like"/>
    <property type="match status" value="1"/>
</dbReference>
<dbReference type="PROSITE" id="PS50878">
    <property type="entry name" value="RT_POL"/>
    <property type="match status" value="1"/>
</dbReference>
<evidence type="ECO:0000313" key="5">
    <source>
        <dbReference type="Proteomes" id="UP000663832"/>
    </source>
</evidence>
<feature type="transmembrane region" description="Helical" evidence="1">
    <location>
        <begin position="1649"/>
        <end position="1674"/>
    </location>
</feature>
<dbReference type="Gene3D" id="2.160.10.10">
    <property type="entry name" value="Hexapeptide repeat proteins"/>
    <property type="match status" value="2"/>
</dbReference>
<protein>
    <recommendedName>
        <fullName evidence="2">Reverse transcriptase domain-containing protein</fullName>
    </recommendedName>
</protein>
<dbReference type="Proteomes" id="UP000663832">
    <property type="component" value="Unassembled WGS sequence"/>
</dbReference>
<keyword evidence="1" id="KW-0472">Membrane</keyword>
<dbReference type="InterPro" id="IPR000873">
    <property type="entry name" value="AMP-dep_synth/lig_dom"/>
</dbReference>
<keyword evidence="1" id="KW-0812">Transmembrane</keyword>
<dbReference type="InterPro" id="IPR000477">
    <property type="entry name" value="RT_dom"/>
</dbReference>
<dbReference type="GO" id="GO:0031177">
    <property type="term" value="F:phosphopantetheine binding"/>
    <property type="evidence" value="ECO:0007669"/>
    <property type="project" value="TreeGrafter"/>
</dbReference>
<evidence type="ECO:0000256" key="1">
    <source>
        <dbReference type="SAM" id="Phobius"/>
    </source>
</evidence>
<accession>A0A815E9V8</accession>
<evidence type="ECO:0000313" key="3">
    <source>
        <dbReference type="EMBL" id="CAF1308685.1"/>
    </source>
</evidence>
<keyword evidence="5" id="KW-1185">Reference proteome</keyword>
<evidence type="ECO:0000313" key="6">
    <source>
        <dbReference type="Proteomes" id="UP000663877"/>
    </source>
</evidence>
<name>A0A815E9V8_9BILA</name>
<proteinExistence type="predicted"/>
<gene>
    <name evidence="3" type="ORF">BJG266_LOCUS32690</name>
    <name evidence="4" type="ORF">QVE165_LOCUS49771</name>
</gene>
<dbReference type="InterPro" id="IPR025110">
    <property type="entry name" value="AMP-bd_C"/>
</dbReference>
<dbReference type="Pfam" id="PF00501">
    <property type="entry name" value="AMP-binding"/>
    <property type="match status" value="1"/>
</dbReference>
<dbReference type="Proteomes" id="UP000663877">
    <property type="component" value="Unassembled WGS sequence"/>
</dbReference>
<dbReference type="SUPFAM" id="SSF51161">
    <property type="entry name" value="Trimeric LpxA-like enzymes"/>
    <property type="match status" value="2"/>
</dbReference>